<evidence type="ECO:0000313" key="2">
    <source>
        <dbReference type="Proteomes" id="UP000004491"/>
    </source>
</evidence>
<accession>G2DCQ7</accession>
<evidence type="ECO:0000313" key="1">
    <source>
        <dbReference type="EMBL" id="EGV51564.1"/>
    </source>
</evidence>
<proteinExistence type="predicted"/>
<keyword evidence="1" id="KW-0378">Hydrolase</keyword>
<name>G2DCQ7_9GAMM</name>
<dbReference type="GO" id="GO:0004519">
    <property type="term" value="F:endonuclease activity"/>
    <property type="evidence" value="ECO:0007669"/>
    <property type="project" value="UniProtKB-KW"/>
</dbReference>
<organism evidence="1 2">
    <name type="scientific">endosymbiont of Riftia pachyptila</name>
    <name type="common">vent Ph05</name>
    <dbReference type="NCBI Taxonomy" id="1048808"/>
    <lineage>
        <taxon>Bacteria</taxon>
        <taxon>Pseudomonadati</taxon>
        <taxon>Pseudomonadota</taxon>
        <taxon>Gammaproteobacteria</taxon>
        <taxon>sulfur-oxidizing symbionts</taxon>
    </lineage>
</organism>
<sequence>MMKLRDGMRKFVRLYEFIAQVVPLGDPELEKLSRFIRLYVKRLANVPMTEIDLSGLRMTHLKLYQREGTDMTLGVKEDAPELCPVAGGISEGRDRTRERISEIIHALNSLFGEGLSEGDRIKRMGNLLAIGEQARRDPIVRKQIEVGNSEEQMMQGGDLQRVVTSAVLTMLLESKDREDATHLLKDQQAMSHYSRQVFKVLASDLSKEDLLGLG</sequence>
<dbReference type="EMBL" id="AFOC01000032">
    <property type="protein sequence ID" value="EGV51564.1"/>
    <property type="molecule type" value="Genomic_DNA"/>
</dbReference>
<reference evidence="1" key="1">
    <citation type="journal article" date="2011" name="ISME J.">
        <title>The endosymbionts of the deep-sea tubeworms Riftia pachyptila and Tevnia jerichonana share an identical physiology as revealed by proteogenomic analyses.</title>
        <authorList>
            <person name="Gardebrecht A."/>
            <person name="Markert S."/>
            <person name="Felbeck H."/>
            <person name="Thuermer A."/>
            <person name="Albrecht D."/>
            <person name="Wollherr A."/>
            <person name="Kabisch J."/>
            <person name="Lehmann R."/>
            <person name="Daniel R."/>
            <person name="Liesegang H."/>
            <person name="Hecker M."/>
            <person name="Sievert S.M."/>
            <person name="Schweder T."/>
        </authorList>
    </citation>
    <scope>NUCLEOTIDE SEQUENCE [LARGE SCALE GENOMIC DNA]</scope>
</reference>
<keyword evidence="1" id="KW-0540">Nuclease</keyword>
<comment type="caution">
    <text evidence="1">The sequence shown here is derived from an EMBL/GenBank/DDBJ whole genome shotgun (WGS) entry which is preliminary data.</text>
</comment>
<gene>
    <name evidence="1" type="ORF">Rifp1Sym_be00010</name>
</gene>
<dbReference type="Proteomes" id="UP000004491">
    <property type="component" value="Unassembled WGS sequence"/>
</dbReference>
<keyword evidence="1" id="KW-0255">Endonuclease</keyword>
<dbReference type="AlphaFoldDB" id="G2DCQ7"/>
<protein>
    <submittedName>
        <fullName evidence="1">Putative type I restriction-modification system endonuclease</fullName>
    </submittedName>
</protein>
<keyword evidence="2" id="KW-1185">Reference proteome</keyword>